<feature type="compositionally biased region" description="Low complexity" evidence="9">
    <location>
        <begin position="973"/>
        <end position="983"/>
    </location>
</feature>
<dbReference type="GeneID" id="38774178"/>
<keyword evidence="12" id="KW-1185">Reference proteome</keyword>
<feature type="compositionally biased region" description="Gly residues" evidence="9">
    <location>
        <begin position="1438"/>
        <end position="1448"/>
    </location>
</feature>
<dbReference type="STRING" id="139825.A0A401G525"/>
<keyword evidence="5" id="KW-0418">Kinase</keyword>
<evidence type="ECO:0000256" key="1">
    <source>
        <dbReference type="ARBA" id="ARBA00012513"/>
    </source>
</evidence>
<dbReference type="Proteomes" id="UP000287166">
    <property type="component" value="Unassembled WGS sequence"/>
</dbReference>
<feature type="compositionally biased region" description="Polar residues" evidence="9">
    <location>
        <begin position="1328"/>
        <end position="1338"/>
    </location>
</feature>
<feature type="compositionally biased region" description="Basic and acidic residues" evidence="9">
    <location>
        <begin position="735"/>
        <end position="749"/>
    </location>
</feature>
<dbReference type="InParanoid" id="A0A401G525"/>
<evidence type="ECO:0000256" key="3">
    <source>
        <dbReference type="ARBA" id="ARBA00022679"/>
    </source>
</evidence>
<feature type="compositionally biased region" description="Pro residues" evidence="9">
    <location>
        <begin position="794"/>
        <end position="806"/>
    </location>
</feature>
<feature type="region of interest" description="Disordered" evidence="9">
    <location>
        <begin position="382"/>
        <end position="406"/>
    </location>
</feature>
<feature type="compositionally biased region" description="Polar residues" evidence="9">
    <location>
        <begin position="955"/>
        <end position="964"/>
    </location>
</feature>
<feature type="compositionally biased region" description="Low complexity" evidence="9">
    <location>
        <begin position="1425"/>
        <end position="1437"/>
    </location>
</feature>
<dbReference type="InterPro" id="IPR011009">
    <property type="entry name" value="Kinase-like_dom_sf"/>
</dbReference>
<feature type="compositionally biased region" description="Basic and acidic residues" evidence="9">
    <location>
        <begin position="999"/>
        <end position="1014"/>
    </location>
</feature>
<feature type="compositionally biased region" description="Basic and acidic residues" evidence="9">
    <location>
        <begin position="1407"/>
        <end position="1416"/>
    </location>
</feature>
<comment type="catalytic activity">
    <reaction evidence="8">
        <text>L-seryl-[protein] + ATP = O-phospho-L-seryl-[protein] + ADP + H(+)</text>
        <dbReference type="Rhea" id="RHEA:17989"/>
        <dbReference type="Rhea" id="RHEA-COMP:9863"/>
        <dbReference type="Rhea" id="RHEA-COMP:11604"/>
        <dbReference type="ChEBI" id="CHEBI:15378"/>
        <dbReference type="ChEBI" id="CHEBI:29999"/>
        <dbReference type="ChEBI" id="CHEBI:30616"/>
        <dbReference type="ChEBI" id="CHEBI:83421"/>
        <dbReference type="ChEBI" id="CHEBI:456216"/>
        <dbReference type="EC" id="2.7.11.1"/>
    </reaction>
</comment>
<dbReference type="RefSeq" id="XP_027608174.1">
    <property type="nucleotide sequence ID" value="XM_027752373.1"/>
</dbReference>
<dbReference type="Gene3D" id="1.10.510.10">
    <property type="entry name" value="Transferase(Phosphotransferase) domain 1"/>
    <property type="match status" value="1"/>
</dbReference>
<dbReference type="GO" id="GO:0007015">
    <property type="term" value="P:actin filament organization"/>
    <property type="evidence" value="ECO:0007669"/>
    <property type="project" value="TreeGrafter"/>
</dbReference>
<keyword evidence="2" id="KW-0723">Serine/threonine-protein kinase</keyword>
<sequence length="1448" mass="155735">MAMQQAYAHTNKGTLVPGQMIAVNKYTVQVERYLSQGGFAHVYLVRTATPVYNTTHHVLKRIAVPNEAMLTEVKKEVDIMRILKGHPNIVFLIDAAWHRLPDGSFEVFIFMEYCAGGGIIDMMNRRLRERLTEPEILTIFVDVCEGLAAMHALKPPLLHRDLKVENILQSSASSYKLCDFGSATPVQKVPANSQEIRMLEADLNRHTTLQYRAPEMVDVYLRRPIDEKSDVWALGVLLYKLCYYTTPFEEHGPLAILNVQYKIPPYPVYSGQMNALIASMLREFGTQRPSVFEILNHVHKLRGTKSRFTYNIPSREQPLSPRSMQAPPLQAISQNIASPSQPHANALDDLVTFKSQQPLPLSPSKNAGTEARDRVLEAIAPMRRGRPPPSASPVVPTPPASPKKGKFELDMKFSAEEDRAWRGVRGHKSGLASVGMTNVNLNATPGTDAWGLEPRIALKKAPELEAFDNDFSGFGKSFGDYFEPAGSPPVPLTAQPVSIPQPAPSPKPPSASPQTSRFQPARSTKDAFEGLGLTAQLPPQTLGEARKSRTGLASFGLSSSLSANLPATQYLGSGPGTSNTSYRPPSAHSPVPSPFLQQPQSQTLSPDPQPTQSWRQHVRAPSSFMSRGLTPEERFPSVEDLDRTFAPPPAAVSSVGDKIPMAHAQTQPSAANWQPSRASVPGHVRATTDALLGDSGLNVTRAGKGRYDGVRSQHVTGTAMRESRIAARQSMLGRPVEHSRQPEREREAVAPRSGAGLTSRPSIARREKSSVSAKTLDTADLSSVRGDPSLKPSTPTPVLPPRPQPSPRKEPRDWLTGADDDELPPRTPAQQFQPVLRGSPSKRASFIERSPIELAMPLEAENVPEPSYHPRPRKQSKPEKSAGGTGKWDLEKEVEAQMEKDRERERARTKEPKLSRSPRRPTKASVTRTGTGGNIGALGLQLPPVDTNVAAGVTPSPNGLTENWSPVAPSPKPLSKASLSSSSEEGPEDINGFVPRGGSPEKTEEMRKVHEERLTGSSRRRPKSKGRQSSVHDLVDLWGGGVAGEKEEDQENTSGSTSKQTDKRKSVIMPAAGAKPPFLAKPRSESPQPLVDTTTALGRIHLPKSTSPHRRQPSALPVSFALAAPVSAPMAGRSRPQSMFLTSPSKSLTSPSKPLASPSKPLTSPFKPFASPSKPSLVEGVASSSSSAQQTLSPPATPSAKRSMRRSSISDMVQLYEAIGSNQTRGTSAGTGPPAPTVASGPPNVNVATKPAANDTGSTIPSPSAAATRFPKISSDTSPVISKVNLAVPDISGGIGAGREAVRSRPSSTGLPSRTSPTWHLETPYMKSETSNTGTRTEAVNGLPSRRSPLQFPRPLAEEPSDTGVEPPLASPFPERKATIPTATENAVSPGLRSPSPERPYQGVSKLIDRWNRAVDDTSGANASGPRRGGFPARRAGVVGGDSGRGGS</sequence>
<feature type="region of interest" description="Disordered" evidence="9">
    <location>
        <begin position="485"/>
        <end position="522"/>
    </location>
</feature>
<dbReference type="EMBL" id="BFAD01000001">
    <property type="protein sequence ID" value="GBE77261.1"/>
    <property type="molecule type" value="Genomic_DNA"/>
</dbReference>
<dbReference type="OrthoDB" id="2018507at2759"/>
<feature type="compositionally biased region" description="Polar residues" evidence="9">
    <location>
        <begin position="1305"/>
        <end position="1318"/>
    </location>
</feature>
<keyword evidence="4" id="KW-0547">Nucleotide-binding</keyword>
<proteinExistence type="predicted"/>
<dbReference type="EC" id="2.7.11.1" evidence="1"/>
<feature type="region of interest" description="Disordered" evidence="9">
    <location>
        <begin position="702"/>
        <end position="1271"/>
    </location>
</feature>
<feature type="compositionally biased region" description="Polar residues" evidence="9">
    <location>
        <begin position="1220"/>
        <end position="1230"/>
    </location>
</feature>
<keyword evidence="3" id="KW-0808">Transferase</keyword>
<dbReference type="PANTHER" id="PTHR22967:SF57">
    <property type="entry name" value="AUXILIN, ISOFORM A-RELATED"/>
    <property type="match status" value="1"/>
</dbReference>
<feature type="domain" description="Protein kinase" evidence="10">
    <location>
        <begin position="28"/>
        <end position="302"/>
    </location>
</feature>
<evidence type="ECO:0000256" key="9">
    <source>
        <dbReference type="SAM" id="MobiDB-lite"/>
    </source>
</evidence>
<evidence type="ECO:0000256" key="4">
    <source>
        <dbReference type="ARBA" id="ARBA00022741"/>
    </source>
</evidence>
<comment type="catalytic activity">
    <reaction evidence="7">
        <text>L-threonyl-[protein] + ATP = O-phospho-L-threonyl-[protein] + ADP + H(+)</text>
        <dbReference type="Rhea" id="RHEA:46608"/>
        <dbReference type="Rhea" id="RHEA-COMP:11060"/>
        <dbReference type="Rhea" id="RHEA-COMP:11605"/>
        <dbReference type="ChEBI" id="CHEBI:15378"/>
        <dbReference type="ChEBI" id="CHEBI:30013"/>
        <dbReference type="ChEBI" id="CHEBI:30616"/>
        <dbReference type="ChEBI" id="CHEBI:61977"/>
        <dbReference type="ChEBI" id="CHEBI:456216"/>
        <dbReference type="EC" id="2.7.11.1"/>
    </reaction>
</comment>
<evidence type="ECO:0000256" key="6">
    <source>
        <dbReference type="ARBA" id="ARBA00022840"/>
    </source>
</evidence>
<feature type="region of interest" description="Disordered" evidence="9">
    <location>
        <begin position="1290"/>
        <end position="1448"/>
    </location>
</feature>
<dbReference type="GO" id="GO:0005737">
    <property type="term" value="C:cytoplasm"/>
    <property type="evidence" value="ECO:0007669"/>
    <property type="project" value="TreeGrafter"/>
</dbReference>
<dbReference type="InterPro" id="IPR000719">
    <property type="entry name" value="Prot_kinase_dom"/>
</dbReference>
<gene>
    <name evidence="11" type="ORF">SCP_0101340</name>
</gene>
<dbReference type="PANTHER" id="PTHR22967">
    <property type="entry name" value="SERINE/THREONINE PROTEIN KINASE"/>
    <property type="match status" value="1"/>
</dbReference>
<feature type="compositionally biased region" description="Polar residues" evidence="9">
    <location>
        <begin position="1085"/>
        <end position="1096"/>
    </location>
</feature>
<reference evidence="11 12" key="1">
    <citation type="journal article" date="2018" name="Sci. Rep.">
        <title>Genome sequence of the cauliflower mushroom Sparassis crispa (Hanabiratake) and its association with beneficial usage.</title>
        <authorList>
            <person name="Kiyama R."/>
            <person name="Furutani Y."/>
            <person name="Kawaguchi K."/>
            <person name="Nakanishi T."/>
        </authorList>
    </citation>
    <scope>NUCLEOTIDE SEQUENCE [LARGE SCALE GENOMIC DNA]</scope>
</reference>
<dbReference type="SUPFAM" id="SSF56112">
    <property type="entry name" value="Protein kinase-like (PK-like)"/>
    <property type="match status" value="1"/>
</dbReference>
<evidence type="ECO:0000256" key="8">
    <source>
        <dbReference type="ARBA" id="ARBA00048679"/>
    </source>
</evidence>
<evidence type="ECO:0000256" key="5">
    <source>
        <dbReference type="ARBA" id="ARBA00022777"/>
    </source>
</evidence>
<dbReference type="SMART" id="SM00220">
    <property type="entry name" value="S_TKc"/>
    <property type="match status" value="1"/>
</dbReference>
<dbReference type="PROSITE" id="PS50011">
    <property type="entry name" value="PROTEIN_KINASE_DOM"/>
    <property type="match status" value="1"/>
</dbReference>
<dbReference type="GO" id="GO:0000147">
    <property type="term" value="P:actin cortical patch assembly"/>
    <property type="evidence" value="ECO:0007669"/>
    <property type="project" value="TreeGrafter"/>
</dbReference>
<evidence type="ECO:0000313" key="11">
    <source>
        <dbReference type="EMBL" id="GBE77261.1"/>
    </source>
</evidence>
<feature type="compositionally biased region" description="Polar residues" evidence="9">
    <location>
        <begin position="568"/>
        <end position="583"/>
    </location>
</feature>
<organism evidence="11 12">
    <name type="scientific">Sparassis crispa</name>
    <dbReference type="NCBI Taxonomy" id="139825"/>
    <lineage>
        <taxon>Eukaryota</taxon>
        <taxon>Fungi</taxon>
        <taxon>Dikarya</taxon>
        <taxon>Basidiomycota</taxon>
        <taxon>Agaricomycotina</taxon>
        <taxon>Agaricomycetes</taxon>
        <taxon>Polyporales</taxon>
        <taxon>Sparassidaceae</taxon>
        <taxon>Sparassis</taxon>
    </lineage>
</organism>
<feature type="compositionally biased region" description="Pro residues" evidence="9">
    <location>
        <begin position="387"/>
        <end position="401"/>
    </location>
</feature>
<feature type="compositionally biased region" description="Low complexity" evidence="9">
    <location>
        <begin position="1141"/>
        <end position="1190"/>
    </location>
</feature>
<feature type="region of interest" description="Disordered" evidence="9">
    <location>
        <begin position="568"/>
        <end position="630"/>
    </location>
</feature>
<keyword evidence="6" id="KW-0067">ATP-binding</keyword>
<evidence type="ECO:0000256" key="2">
    <source>
        <dbReference type="ARBA" id="ARBA00022527"/>
    </source>
</evidence>
<feature type="compositionally biased region" description="Pro residues" evidence="9">
    <location>
        <begin position="499"/>
        <end position="511"/>
    </location>
</feature>
<comment type="caution">
    <text evidence="11">The sequence shown here is derived from an EMBL/GenBank/DDBJ whole genome shotgun (WGS) entry which is preliminary data.</text>
</comment>
<dbReference type="GO" id="GO:0005524">
    <property type="term" value="F:ATP binding"/>
    <property type="evidence" value="ECO:0007669"/>
    <property type="project" value="UniProtKB-KW"/>
</dbReference>
<feature type="compositionally biased region" description="Polar residues" evidence="9">
    <location>
        <begin position="595"/>
        <end position="615"/>
    </location>
</feature>
<evidence type="ECO:0000259" key="10">
    <source>
        <dbReference type="PROSITE" id="PS50011"/>
    </source>
</evidence>
<name>A0A401G525_9APHY</name>
<protein>
    <recommendedName>
        <fullName evidence="1">non-specific serine/threonine protein kinase</fullName>
        <ecNumber evidence="1">2.7.11.1</ecNumber>
    </recommendedName>
</protein>
<accession>A0A401G525</accession>
<feature type="compositionally biased region" description="Basic and acidic residues" evidence="9">
    <location>
        <begin position="888"/>
        <end position="914"/>
    </location>
</feature>
<dbReference type="Pfam" id="PF00069">
    <property type="entry name" value="Pkinase"/>
    <property type="match status" value="1"/>
</dbReference>
<evidence type="ECO:0000313" key="12">
    <source>
        <dbReference type="Proteomes" id="UP000287166"/>
    </source>
</evidence>
<dbReference type="GO" id="GO:0004674">
    <property type="term" value="F:protein serine/threonine kinase activity"/>
    <property type="evidence" value="ECO:0007669"/>
    <property type="project" value="UniProtKB-KW"/>
</dbReference>
<evidence type="ECO:0000256" key="7">
    <source>
        <dbReference type="ARBA" id="ARBA00047899"/>
    </source>
</evidence>